<name>A0A941DVC2_9BACI</name>
<evidence type="ECO:0000313" key="3">
    <source>
        <dbReference type="EMBL" id="MBR7796401.1"/>
    </source>
</evidence>
<dbReference type="Proteomes" id="UP000675284">
    <property type="component" value="Unassembled WGS sequence"/>
</dbReference>
<keyword evidence="2" id="KW-1133">Transmembrane helix</keyword>
<keyword evidence="2" id="KW-0472">Membrane</keyword>
<reference evidence="3" key="1">
    <citation type="submission" date="2021-04" db="EMBL/GenBank/DDBJ databases">
        <title>Isolation and polyphasic classification of algal microorganism.</title>
        <authorList>
            <person name="Wang S."/>
        </authorList>
    </citation>
    <scope>NUCLEOTIDE SEQUENCE</scope>
    <source>
        <strain evidence="3">720a</strain>
    </source>
</reference>
<proteinExistence type="predicted"/>
<protein>
    <submittedName>
        <fullName evidence="3">Uncharacterized protein</fullName>
    </submittedName>
</protein>
<accession>A0A941DVC2</accession>
<evidence type="ECO:0000256" key="2">
    <source>
        <dbReference type="SAM" id="Phobius"/>
    </source>
</evidence>
<feature type="transmembrane region" description="Helical" evidence="2">
    <location>
        <begin position="16"/>
        <end position="35"/>
    </location>
</feature>
<comment type="caution">
    <text evidence="3">The sequence shown here is derived from an EMBL/GenBank/DDBJ whole genome shotgun (WGS) entry which is preliminary data.</text>
</comment>
<evidence type="ECO:0000313" key="4">
    <source>
        <dbReference type="Proteomes" id="UP000675284"/>
    </source>
</evidence>
<sequence>MKRKVKRFFLKDNGSVSIYAIMIILPIFLLNALLIDTLRILSAERQIDSAMETALRSTMSQFSSDLAGVGLFAYDGNDAGGDFTTYMNDQFYSGSELSGTQNLARPSITSATASFDNSRNLVDYDVFRHQVIESMKYQAPVQMGKDLFELLTGNDISVEDVEEAEDLVENYEEILDLMKKRNAEIDESIKQLNPYNKLINEDIKNRVIGNPVSSDNEKIPKGIKTFNQLVFYLDRYQELKEKEADGEEELSSSEEKEIDNYIAGINAEIYKSVIDIEIYHNDIPTHLVGSGGEFTNPKSGSAKDYNDQINELMDGSDLLSELEKFTLTDDFFKDILDGTDAIYEKVRIDKSLGDNPNLSDPGQYSIGQLFALFYIAIDSNNKTAAEIIIQSIETKLNNLKENQVKKIEDQMQKYDDLKKALENVDTQAEEEKADESFGSLWAELNKYNDIKNQISSDNQLYAELDNIIAEYDGVTGTVGDTEEPSRLQFIKDAFDRFKEFVVFMQGFPTSVRNELYINEYIMANYGSKEPYEIGASESYAFATKKAQYITYGYNVAGMNYFMFLKDIALILFVGNLISQGIQGGFAGPLGFFKALAGAIITTADQLEDLTEKPYKMDWNPFKMFGGTGVPMNMPMFLRIIMAMKSTSEPYNNEKMRRVQAVVTKETGVNLNDKPSYIEGNVQGKLKLWFIPQLAEVLPGNVEGNYYIFEKRKVYSY</sequence>
<feature type="coiled-coil region" evidence="1">
    <location>
        <begin position="382"/>
        <end position="434"/>
    </location>
</feature>
<dbReference type="AlphaFoldDB" id="A0A941DVC2"/>
<feature type="coiled-coil region" evidence="1">
    <location>
        <begin position="154"/>
        <end position="188"/>
    </location>
</feature>
<gene>
    <name evidence="3" type="ORF">KCX74_10175</name>
</gene>
<keyword evidence="2" id="KW-0812">Transmembrane</keyword>
<keyword evidence="4" id="KW-1185">Reference proteome</keyword>
<organism evidence="3 4">
    <name type="scientific">Virgibacillus salarius</name>
    <dbReference type="NCBI Taxonomy" id="447199"/>
    <lineage>
        <taxon>Bacteria</taxon>
        <taxon>Bacillati</taxon>
        <taxon>Bacillota</taxon>
        <taxon>Bacilli</taxon>
        <taxon>Bacillales</taxon>
        <taxon>Bacillaceae</taxon>
        <taxon>Virgibacillus</taxon>
    </lineage>
</organism>
<dbReference type="EMBL" id="JAGSOT010000026">
    <property type="protein sequence ID" value="MBR7796401.1"/>
    <property type="molecule type" value="Genomic_DNA"/>
</dbReference>
<evidence type="ECO:0000256" key="1">
    <source>
        <dbReference type="SAM" id="Coils"/>
    </source>
</evidence>
<dbReference type="RefSeq" id="WP_152525467.1">
    <property type="nucleotide sequence ID" value="NZ_CP115959.1"/>
</dbReference>
<keyword evidence="1" id="KW-0175">Coiled coil</keyword>